<organism evidence="2 3">
    <name type="scientific">Cryphonectria parasitica (strain ATCC 38755 / EP155)</name>
    <dbReference type="NCBI Taxonomy" id="660469"/>
    <lineage>
        <taxon>Eukaryota</taxon>
        <taxon>Fungi</taxon>
        <taxon>Dikarya</taxon>
        <taxon>Ascomycota</taxon>
        <taxon>Pezizomycotina</taxon>
        <taxon>Sordariomycetes</taxon>
        <taxon>Sordariomycetidae</taxon>
        <taxon>Diaporthales</taxon>
        <taxon>Cryphonectriaceae</taxon>
        <taxon>Cryphonectria-Endothia species complex</taxon>
        <taxon>Cryphonectria</taxon>
    </lineage>
</organism>
<feature type="non-terminal residue" evidence="2">
    <location>
        <position position="468"/>
    </location>
</feature>
<evidence type="ECO:0000313" key="2">
    <source>
        <dbReference type="EMBL" id="KAF3760075.1"/>
    </source>
</evidence>
<dbReference type="InterPro" id="IPR011009">
    <property type="entry name" value="Kinase-like_dom_sf"/>
</dbReference>
<dbReference type="OrthoDB" id="5584477at2759"/>
<dbReference type="RefSeq" id="XP_040771054.1">
    <property type="nucleotide sequence ID" value="XM_040918529.1"/>
</dbReference>
<feature type="domain" description="Fungal-type protein kinase" evidence="1">
    <location>
        <begin position="18"/>
        <end position="376"/>
    </location>
</feature>
<reference evidence="2" key="1">
    <citation type="journal article" date="2020" name="Phytopathology">
        <title>Genome sequence of the chestnut blight fungus Cryphonectria parasitica EP155: A fundamental resource for an archetypical invasive plant pathogen.</title>
        <authorList>
            <person name="Crouch J.A."/>
            <person name="Dawe A."/>
            <person name="Aerts A."/>
            <person name="Barry K."/>
            <person name="Churchill A.C.L."/>
            <person name="Grimwood J."/>
            <person name="Hillman B."/>
            <person name="Milgroom M.G."/>
            <person name="Pangilinan J."/>
            <person name="Smith M."/>
            <person name="Salamov A."/>
            <person name="Schmutz J."/>
            <person name="Yadav J."/>
            <person name="Grigoriev I.V."/>
            <person name="Nuss D."/>
        </authorList>
    </citation>
    <scope>NUCLEOTIDE SEQUENCE</scope>
    <source>
        <strain evidence="2">EP155</strain>
    </source>
</reference>
<sequence length="468" mass="53842">MTAPSARRGPAAWFEPSARHARRLLANDHRRRFVMGFAMSGSLMRVWSFDRAGGVATEVMDIHKHGLWFVSTLLGFLCSDEKQFGFDTTITRTGPDMIHFHLQRENNRTELLSTDEQVSHSTFISGRGTKVYRALHPYDKDLPLTIKDSWQVAGSQQEGELLRKATECRVVNVARYYHHETVKSGGLDDDIDNNVRKGLHDALAHAWTARSITAAAGLSYTTAGSKRSAMQALIDPTPPKRFRYTPRARPNRVHRRVVMRDFGEPLTWAESPAVLLRKLEQCIEGHESLYKKGRILHRNISVDNLLINSDPDNSSWPAFLCDLDVAVDLDNKRAQEAWESDSVGTRPFMAIGVHLGEQHTFMHDLESFFWVLFWVCTHLEMRGSMRDSYKFDGWNRDCDRATVIADKKRIITDRGFKAVSEQYFTWYASPMKDCLDELRRALFPNGRQWKTPDLDMYARMKQILRRYS</sequence>
<dbReference type="Pfam" id="PF17667">
    <property type="entry name" value="Pkinase_fungal"/>
    <property type="match status" value="1"/>
</dbReference>
<dbReference type="EMBL" id="MU032354">
    <property type="protein sequence ID" value="KAF3760075.1"/>
    <property type="molecule type" value="Genomic_DNA"/>
</dbReference>
<protein>
    <recommendedName>
        <fullName evidence="1">Fungal-type protein kinase domain-containing protein</fullName>
    </recommendedName>
</protein>
<keyword evidence="3" id="KW-1185">Reference proteome</keyword>
<dbReference type="AlphaFoldDB" id="A0A9P4XSQ7"/>
<gene>
    <name evidence="2" type="ORF">M406DRAFT_283779</name>
</gene>
<evidence type="ECO:0000313" key="3">
    <source>
        <dbReference type="Proteomes" id="UP000803844"/>
    </source>
</evidence>
<evidence type="ECO:0000259" key="1">
    <source>
        <dbReference type="Pfam" id="PF17667"/>
    </source>
</evidence>
<dbReference type="Proteomes" id="UP000803844">
    <property type="component" value="Unassembled WGS sequence"/>
</dbReference>
<dbReference type="GeneID" id="63835658"/>
<name>A0A9P4XSQ7_CRYP1</name>
<accession>A0A9P4XSQ7</accession>
<dbReference type="Gene3D" id="1.10.510.10">
    <property type="entry name" value="Transferase(Phosphotransferase) domain 1"/>
    <property type="match status" value="1"/>
</dbReference>
<dbReference type="PANTHER" id="PTHR38248:SF2">
    <property type="entry name" value="FUNK1 11"/>
    <property type="match status" value="1"/>
</dbReference>
<proteinExistence type="predicted"/>
<dbReference type="InterPro" id="IPR040976">
    <property type="entry name" value="Pkinase_fungal"/>
</dbReference>
<dbReference type="PANTHER" id="PTHR38248">
    <property type="entry name" value="FUNK1 6"/>
    <property type="match status" value="1"/>
</dbReference>
<dbReference type="SUPFAM" id="SSF56112">
    <property type="entry name" value="Protein kinase-like (PK-like)"/>
    <property type="match status" value="1"/>
</dbReference>
<comment type="caution">
    <text evidence="2">The sequence shown here is derived from an EMBL/GenBank/DDBJ whole genome shotgun (WGS) entry which is preliminary data.</text>
</comment>